<keyword evidence="2" id="KW-1185">Reference proteome</keyword>
<name>A0A6A2YFI7_HIBSY</name>
<dbReference type="AlphaFoldDB" id="A0A6A2YFI7"/>
<dbReference type="EMBL" id="VEPZ02001449">
    <property type="protein sequence ID" value="KAE8672284.1"/>
    <property type="molecule type" value="Genomic_DNA"/>
</dbReference>
<dbReference type="Proteomes" id="UP000436088">
    <property type="component" value="Unassembled WGS sequence"/>
</dbReference>
<protein>
    <submittedName>
        <fullName evidence="1">Uncharacterized protein</fullName>
    </submittedName>
</protein>
<accession>A0A6A2YFI7</accession>
<evidence type="ECO:0000313" key="1">
    <source>
        <dbReference type="EMBL" id="KAE8672284.1"/>
    </source>
</evidence>
<reference evidence="1" key="1">
    <citation type="submission" date="2019-09" db="EMBL/GenBank/DDBJ databases">
        <title>Draft genome information of white flower Hibiscus syriacus.</title>
        <authorList>
            <person name="Kim Y.-M."/>
        </authorList>
    </citation>
    <scope>NUCLEOTIDE SEQUENCE [LARGE SCALE GENOMIC DNA]</scope>
    <source>
        <strain evidence="1">YM2019G1</strain>
    </source>
</reference>
<evidence type="ECO:0000313" key="2">
    <source>
        <dbReference type="Proteomes" id="UP000436088"/>
    </source>
</evidence>
<sequence length="94" mass="10403">MDVLKTKGKKNMLVKAWERCRSLGNTGKKSSATPSPLMRKSKSCHVFPSIEEEEEGQVLSCSSGRLFFSVRWTPKAKVLDQDTDGESSIVQVVA</sequence>
<comment type="caution">
    <text evidence="1">The sequence shown here is derived from an EMBL/GenBank/DDBJ whole genome shotgun (WGS) entry which is preliminary data.</text>
</comment>
<proteinExistence type="predicted"/>
<gene>
    <name evidence="1" type="ORF">F3Y22_tig00111847pilonHSYRG00084</name>
</gene>
<organism evidence="1 2">
    <name type="scientific">Hibiscus syriacus</name>
    <name type="common">Rose of Sharon</name>
    <dbReference type="NCBI Taxonomy" id="106335"/>
    <lineage>
        <taxon>Eukaryota</taxon>
        <taxon>Viridiplantae</taxon>
        <taxon>Streptophyta</taxon>
        <taxon>Embryophyta</taxon>
        <taxon>Tracheophyta</taxon>
        <taxon>Spermatophyta</taxon>
        <taxon>Magnoliopsida</taxon>
        <taxon>eudicotyledons</taxon>
        <taxon>Gunneridae</taxon>
        <taxon>Pentapetalae</taxon>
        <taxon>rosids</taxon>
        <taxon>malvids</taxon>
        <taxon>Malvales</taxon>
        <taxon>Malvaceae</taxon>
        <taxon>Malvoideae</taxon>
        <taxon>Hibiscus</taxon>
    </lineage>
</organism>